<dbReference type="GO" id="GO:0004751">
    <property type="term" value="F:ribose-5-phosphate isomerase activity"/>
    <property type="evidence" value="ECO:0007669"/>
    <property type="project" value="UniProtKB-EC"/>
</dbReference>
<comment type="similarity">
    <text evidence="1">Belongs to the LacAB/RpiB family.</text>
</comment>
<dbReference type="GO" id="GO:0019316">
    <property type="term" value="P:D-allose catabolic process"/>
    <property type="evidence" value="ECO:0007669"/>
    <property type="project" value="TreeGrafter"/>
</dbReference>
<feature type="binding site" evidence="4">
    <location>
        <position position="137"/>
    </location>
    <ligand>
        <name>D-ribulose 5-phosphate</name>
        <dbReference type="ChEBI" id="CHEBI:58121"/>
    </ligand>
</feature>
<dbReference type="EMBL" id="JACDUS010000001">
    <property type="protein sequence ID" value="MBA2880312.1"/>
    <property type="molecule type" value="Genomic_DNA"/>
</dbReference>
<dbReference type="InterPro" id="IPR036569">
    <property type="entry name" value="RpiB_LacA_LacB_sf"/>
</dbReference>
<accession>A0A7W0C724</accession>
<evidence type="ECO:0000256" key="4">
    <source>
        <dbReference type="PIRSR" id="PIRSR005384-2"/>
    </source>
</evidence>
<evidence type="ECO:0000256" key="2">
    <source>
        <dbReference type="ARBA" id="ARBA00023235"/>
    </source>
</evidence>
<evidence type="ECO:0000313" key="5">
    <source>
        <dbReference type="EMBL" id="MBA2880312.1"/>
    </source>
</evidence>
<reference evidence="5 6" key="1">
    <citation type="submission" date="2020-07" db="EMBL/GenBank/DDBJ databases">
        <title>Genomic Encyclopedia of Type Strains, Phase IV (KMG-IV): sequencing the most valuable type-strain genomes for metagenomic binning, comparative biology and taxonomic classification.</title>
        <authorList>
            <person name="Goeker M."/>
        </authorList>
    </citation>
    <scope>NUCLEOTIDE SEQUENCE [LARGE SCALE GENOMIC DNA]</scope>
    <source>
        <strain evidence="5 6">DSM 17721</strain>
    </source>
</reference>
<dbReference type="InterPro" id="IPR003500">
    <property type="entry name" value="RpiB_LacA_LacB"/>
</dbReference>
<organism evidence="5 6">
    <name type="scientific">Desulfosalsimonas propionicica</name>
    <dbReference type="NCBI Taxonomy" id="332175"/>
    <lineage>
        <taxon>Bacteria</taxon>
        <taxon>Pseudomonadati</taxon>
        <taxon>Thermodesulfobacteriota</taxon>
        <taxon>Desulfobacteria</taxon>
        <taxon>Desulfobacterales</taxon>
        <taxon>Desulfosalsimonadaceae</taxon>
        <taxon>Desulfosalsimonas</taxon>
    </lineage>
</organism>
<dbReference type="PIRSF" id="PIRSF005384">
    <property type="entry name" value="RpiB_LacA_B"/>
    <property type="match status" value="1"/>
</dbReference>
<dbReference type="SUPFAM" id="SSF89623">
    <property type="entry name" value="Ribose/Galactose isomerase RpiB/AlsB"/>
    <property type="match status" value="1"/>
</dbReference>
<feature type="binding site" evidence="4">
    <location>
        <position position="100"/>
    </location>
    <ligand>
        <name>D-ribulose 5-phosphate</name>
        <dbReference type="ChEBI" id="CHEBI:58121"/>
    </ligand>
</feature>
<protein>
    <submittedName>
        <fullName evidence="5">Ribose 5-phosphate isomerase B</fullName>
        <ecNumber evidence="5">5.3.1.6</ecNumber>
    </submittedName>
</protein>
<dbReference type="NCBIfam" id="TIGR01120">
    <property type="entry name" value="rpiB"/>
    <property type="match status" value="1"/>
</dbReference>
<dbReference type="RefSeq" id="WP_181549959.1">
    <property type="nucleotide sequence ID" value="NZ_JACDUS010000001.1"/>
</dbReference>
<keyword evidence="6" id="KW-1185">Reference proteome</keyword>
<gene>
    <name evidence="5" type="ORF">HNR65_000619</name>
</gene>
<feature type="binding site" evidence="4">
    <location>
        <begin position="67"/>
        <end position="71"/>
    </location>
    <ligand>
        <name>D-ribulose 5-phosphate</name>
        <dbReference type="ChEBI" id="CHEBI:58121"/>
    </ligand>
</feature>
<dbReference type="Proteomes" id="UP000525298">
    <property type="component" value="Unassembled WGS sequence"/>
</dbReference>
<dbReference type="Pfam" id="PF02502">
    <property type="entry name" value="LacAB_rpiB"/>
    <property type="match status" value="1"/>
</dbReference>
<name>A0A7W0C724_9BACT</name>
<dbReference type="AlphaFoldDB" id="A0A7W0C724"/>
<dbReference type="Gene3D" id="3.40.1400.10">
    <property type="entry name" value="Sugar-phosphate isomerase, RpiB/LacA/LacB"/>
    <property type="match status" value="1"/>
</dbReference>
<sequence length="145" mass="15879">MLPLAIGSDHAGYELKEIVKNYLISLDFKVDDFGTDSEQSVDYPDFGARVAGKVDSGEYERAILICGTGIGMSMVANRFGHVRAALCNDLFSAIMSRRHNDANILVLGGRVIGTELAREIVQAWIQTPFEGGRHSQRLEKFCGGN</sequence>
<feature type="active site" description="Proton donor" evidence="3">
    <location>
        <position position="99"/>
    </location>
</feature>
<dbReference type="PANTHER" id="PTHR30345:SF0">
    <property type="entry name" value="DNA DAMAGE-REPAIR_TOLERATION PROTEIN DRT102"/>
    <property type="match status" value="1"/>
</dbReference>
<feature type="binding site" evidence="4">
    <location>
        <position position="110"/>
    </location>
    <ligand>
        <name>D-ribulose 5-phosphate</name>
        <dbReference type="ChEBI" id="CHEBI:58121"/>
    </ligand>
</feature>
<proteinExistence type="inferred from homology"/>
<feature type="active site" description="Proton acceptor" evidence="3">
    <location>
        <position position="66"/>
    </location>
</feature>
<dbReference type="EC" id="5.3.1.6" evidence="5"/>
<keyword evidence="2 5" id="KW-0413">Isomerase</keyword>
<dbReference type="GO" id="GO:0009052">
    <property type="term" value="P:pentose-phosphate shunt, non-oxidative branch"/>
    <property type="evidence" value="ECO:0007669"/>
    <property type="project" value="TreeGrafter"/>
</dbReference>
<dbReference type="NCBIfam" id="NF004051">
    <property type="entry name" value="PRK05571.1"/>
    <property type="match status" value="1"/>
</dbReference>
<evidence type="ECO:0000256" key="1">
    <source>
        <dbReference type="ARBA" id="ARBA00008754"/>
    </source>
</evidence>
<dbReference type="PANTHER" id="PTHR30345">
    <property type="entry name" value="RIBOSE-5-PHOSPHATE ISOMERASE B"/>
    <property type="match status" value="1"/>
</dbReference>
<comment type="caution">
    <text evidence="5">The sequence shown here is derived from an EMBL/GenBank/DDBJ whole genome shotgun (WGS) entry which is preliminary data.</text>
</comment>
<feature type="binding site" evidence="4">
    <location>
        <position position="133"/>
    </location>
    <ligand>
        <name>D-ribulose 5-phosphate</name>
        <dbReference type="ChEBI" id="CHEBI:58121"/>
    </ligand>
</feature>
<evidence type="ECO:0000313" key="6">
    <source>
        <dbReference type="Proteomes" id="UP000525298"/>
    </source>
</evidence>
<dbReference type="NCBIfam" id="TIGR00689">
    <property type="entry name" value="rpiB_lacA_lacB"/>
    <property type="match status" value="1"/>
</dbReference>
<evidence type="ECO:0000256" key="3">
    <source>
        <dbReference type="PIRSR" id="PIRSR005384-1"/>
    </source>
</evidence>
<feature type="binding site" evidence="4">
    <location>
        <begin position="9"/>
        <end position="10"/>
    </location>
    <ligand>
        <name>D-ribulose 5-phosphate</name>
        <dbReference type="ChEBI" id="CHEBI:58121"/>
    </ligand>
</feature>
<dbReference type="InterPro" id="IPR004785">
    <property type="entry name" value="RpiB"/>
</dbReference>